<organism evidence="10 11">
    <name type="scientific">Candidatus Falkowbacteria bacterium CG10_big_fil_rev_8_21_14_0_10_44_15</name>
    <dbReference type="NCBI Taxonomy" id="1974569"/>
    <lineage>
        <taxon>Bacteria</taxon>
        <taxon>Candidatus Falkowiibacteriota</taxon>
    </lineage>
</organism>
<name>A0A2H0V0V2_9BACT</name>
<accession>A0A2H0V0V2</accession>
<feature type="binding site" evidence="8">
    <location>
        <position position="136"/>
    </location>
    <ligand>
        <name>L-histidine</name>
        <dbReference type="ChEBI" id="CHEBI:57595"/>
    </ligand>
</feature>
<feature type="binding site" evidence="8">
    <location>
        <begin position="93"/>
        <end position="95"/>
    </location>
    <ligand>
        <name>L-histidine</name>
        <dbReference type="ChEBI" id="CHEBI:57595"/>
    </ligand>
</feature>
<evidence type="ECO:0000313" key="11">
    <source>
        <dbReference type="Proteomes" id="UP000228510"/>
    </source>
</evidence>
<dbReference type="InterPro" id="IPR015807">
    <property type="entry name" value="His-tRNA-ligase"/>
</dbReference>
<proteinExistence type="inferred from homology"/>
<evidence type="ECO:0000256" key="1">
    <source>
        <dbReference type="ARBA" id="ARBA00008226"/>
    </source>
</evidence>
<dbReference type="EC" id="6.1.1.21" evidence="7"/>
<evidence type="ECO:0000313" key="10">
    <source>
        <dbReference type="EMBL" id="PIR92714.1"/>
    </source>
</evidence>
<feature type="domain" description="Aminoacyl-transfer RNA synthetases class-II family profile" evidence="9">
    <location>
        <begin position="24"/>
        <end position="353"/>
    </location>
</feature>
<dbReference type="GO" id="GO:0006427">
    <property type="term" value="P:histidyl-tRNA aminoacylation"/>
    <property type="evidence" value="ECO:0007669"/>
    <property type="project" value="UniProtKB-UniRule"/>
</dbReference>
<evidence type="ECO:0000256" key="6">
    <source>
        <dbReference type="ARBA" id="ARBA00047639"/>
    </source>
</evidence>
<evidence type="ECO:0000259" key="9">
    <source>
        <dbReference type="PROSITE" id="PS50862"/>
    </source>
</evidence>
<dbReference type="PROSITE" id="PS50862">
    <property type="entry name" value="AA_TRNA_LIGASE_II"/>
    <property type="match status" value="1"/>
</dbReference>
<dbReference type="Pfam" id="PF13393">
    <property type="entry name" value="tRNA-synt_His"/>
    <property type="match status" value="1"/>
</dbReference>
<dbReference type="Pfam" id="PF03129">
    <property type="entry name" value="HGTP_anticodon"/>
    <property type="match status" value="1"/>
</dbReference>
<feature type="binding site" evidence="8">
    <location>
        <position position="298"/>
    </location>
    <ligand>
        <name>L-histidine</name>
        <dbReference type="ChEBI" id="CHEBI:57595"/>
    </ligand>
</feature>
<keyword evidence="7" id="KW-0963">Cytoplasm</keyword>
<dbReference type="EMBL" id="PFAT01000003">
    <property type="protein sequence ID" value="PIR92714.1"/>
    <property type="molecule type" value="Genomic_DNA"/>
</dbReference>
<dbReference type="SUPFAM" id="SSF52954">
    <property type="entry name" value="Class II aaRS ABD-related"/>
    <property type="match status" value="1"/>
</dbReference>
<protein>
    <recommendedName>
        <fullName evidence="7">Histidine--tRNA ligase</fullName>
        <ecNumber evidence="7">6.1.1.21</ecNumber>
    </recommendedName>
    <alternativeName>
        <fullName evidence="7">Histidyl-tRNA synthetase</fullName>
        <shortName evidence="7">HisRS</shortName>
    </alternativeName>
</protein>
<dbReference type="InterPro" id="IPR004154">
    <property type="entry name" value="Anticodon-bd"/>
</dbReference>
<dbReference type="Proteomes" id="UP000228510">
    <property type="component" value="Unassembled WGS sequence"/>
</dbReference>
<keyword evidence="2 7" id="KW-0547">Nucleotide-binding</keyword>
<dbReference type="GO" id="GO:0005524">
    <property type="term" value="F:ATP binding"/>
    <property type="evidence" value="ECO:0007669"/>
    <property type="project" value="UniProtKB-UniRule"/>
</dbReference>
<keyword evidence="3 7" id="KW-0067">ATP-binding</keyword>
<sequence>MSAKTIKPDLLGGFRDMLPGEAIMFQDMVATIRRVYESFGFVPLETPGMERWDVLTGNAKVEKSIFTARIVRGIEDEKVSDETWEQSYTLRFDLTVPLARVVAAYPDLPKPFKRYQLGRVWRGEKPQADRFREFYQFDFDTIGSNSILADVEVIQVMYATMVALGIQNFVIRFNTRKLLNGLAALVNCRERASEMLRVIDKLDKIGIEGVLAELQRQPDNEYDESALAFSAEQATAVQSFLEIRGDSAQDVIAQLKQLFAGKSSTGEDGIREIETIVATLRELNIPEKNWRFDLSVARGLDYYTGPVFETVLTDLPKLGSVFSGGRFDGLTNRFMPDSNIPGVGASVGVDRLLVGMQQLELAKVKETLTDVLVTIFDQLDTALQNASLQCCNEMRKAGINAELYLGEDRTLRAQLAYAQKKNIPFVTIIGPDELRQNKAQLKNMSKRTQQVLTISECVATIRSLTK</sequence>
<dbReference type="HAMAP" id="MF_00127">
    <property type="entry name" value="His_tRNA_synth"/>
    <property type="match status" value="1"/>
</dbReference>
<feature type="binding site" evidence="8">
    <location>
        <position position="122"/>
    </location>
    <ligand>
        <name>L-histidine</name>
        <dbReference type="ChEBI" id="CHEBI:57595"/>
    </ligand>
</feature>
<dbReference type="InterPro" id="IPR041715">
    <property type="entry name" value="HisRS-like_core"/>
</dbReference>
<dbReference type="InterPro" id="IPR004516">
    <property type="entry name" value="HisRS/HisZ"/>
</dbReference>
<comment type="subcellular location">
    <subcellularLocation>
        <location evidence="7">Cytoplasm</location>
    </subcellularLocation>
</comment>
<feature type="binding site" evidence="8">
    <location>
        <begin position="302"/>
        <end position="303"/>
    </location>
    <ligand>
        <name>L-histidine</name>
        <dbReference type="ChEBI" id="CHEBI:57595"/>
    </ligand>
</feature>
<comment type="similarity">
    <text evidence="1 7">Belongs to the class-II aminoacyl-tRNA synthetase family.</text>
</comment>
<comment type="subunit">
    <text evidence="7">Homodimer.</text>
</comment>
<evidence type="ECO:0000256" key="5">
    <source>
        <dbReference type="ARBA" id="ARBA00023146"/>
    </source>
</evidence>
<keyword evidence="7 10" id="KW-0436">Ligase</keyword>
<dbReference type="PANTHER" id="PTHR11476">
    <property type="entry name" value="HISTIDYL-TRNA SYNTHETASE"/>
    <property type="match status" value="1"/>
</dbReference>
<dbReference type="InterPro" id="IPR036621">
    <property type="entry name" value="Anticodon-bd_dom_sf"/>
</dbReference>
<comment type="caution">
    <text evidence="10">The sequence shown here is derived from an EMBL/GenBank/DDBJ whole genome shotgun (WGS) entry which is preliminary data.</text>
</comment>
<keyword evidence="4 7" id="KW-0648">Protein biosynthesis</keyword>
<evidence type="ECO:0000256" key="8">
    <source>
        <dbReference type="PIRSR" id="PIRSR001549-1"/>
    </source>
</evidence>
<dbReference type="GO" id="GO:0005737">
    <property type="term" value="C:cytoplasm"/>
    <property type="evidence" value="ECO:0007669"/>
    <property type="project" value="UniProtKB-SubCell"/>
</dbReference>
<dbReference type="Gene3D" id="3.30.930.10">
    <property type="entry name" value="Bira Bifunctional Protein, Domain 2"/>
    <property type="match status" value="1"/>
</dbReference>
<evidence type="ECO:0000256" key="3">
    <source>
        <dbReference type="ARBA" id="ARBA00022840"/>
    </source>
</evidence>
<dbReference type="CDD" id="cd00773">
    <property type="entry name" value="HisRS-like_core"/>
    <property type="match status" value="1"/>
</dbReference>
<dbReference type="AlphaFoldDB" id="A0A2H0V0V2"/>
<evidence type="ECO:0000256" key="2">
    <source>
        <dbReference type="ARBA" id="ARBA00022741"/>
    </source>
</evidence>
<dbReference type="GO" id="GO:0004821">
    <property type="term" value="F:histidine-tRNA ligase activity"/>
    <property type="evidence" value="ECO:0007669"/>
    <property type="project" value="UniProtKB-UniRule"/>
</dbReference>
<dbReference type="Gene3D" id="3.40.50.800">
    <property type="entry name" value="Anticodon-binding domain"/>
    <property type="match status" value="1"/>
</dbReference>
<comment type="catalytic activity">
    <reaction evidence="6 7">
        <text>tRNA(His) + L-histidine + ATP = L-histidyl-tRNA(His) + AMP + diphosphate + H(+)</text>
        <dbReference type="Rhea" id="RHEA:17313"/>
        <dbReference type="Rhea" id="RHEA-COMP:9665"/>
        <dbReference type="Rhea" id="RHEA-COMP:9689"/>
        <dbReference type="ChEBI" id="CHEBI:15378"/>
        <dbReference type="ChEBI" id="CHEBI:30616"/>
        <dbReference type="ChEBI" id="CHEBI:33019"/>
        <dbReference type="ChEBI" id="CHEBI:57595"/>
        <dbReference type="ChEBI" id="CHEBI:78442"/>
        <dbReference type="ChEBI" id="CHEBI:78527"/>
        <dbReference type="ChEBI" id="CHEBI:456215"/>
        <dbReference type="EC" id="6.1.1.21"/>
    </reaction>
</comment>
<evidence type="ECO:0000256" key="7">
    <source>
        <dbReference type="HAMAP-Rule" id="MF_00127"/>
    </source>
</evidence>
<dbReference type="NCBIfam" id="TIGR00442">
    <property type="entry name" value="hisS"/>
    <property type="match status" value="1"/>
</dbReference>
<evidence type="ECO:0000256" key="4">
    <source>
        <dbReference type="ARBA" id="ARBA00022917"/>
    </source>
</evidence>
<dbReference type="PIRSF" id="PIRSF001549">
    <property type="entry name" value="His-tRNA_synth"/>
    <property type="match status" value="1"/>
</dbReference>
<dbReference type="PANTHER" id="PTHR11476:SF7">
    <property type="entry name" value="HISTIDINE--TRNA LIGASE"/>
    <property type="match status" value="1"/>
</dbReference>
<reference evidence="11" key="1">
    <citation type="submission" date="2017-09" db="EMBL/GenBank/DDBJ databases">
        <title>Depth-based differentiation of microbial function through sediment-hosted aquifers and enrichment of novel symbionts in the deep terrestrial subsurface.</title>
        <authorList>
            <person name="Probst A.J."/>
            <person name="Ladd B."/>
            <person name="Jarett J.K."/>
            <person name="Geller-Mcgrath D.E."/>
            <person name="Sieber C.M.K."/>
            <person name="Emerson J.B."/>
            <person name="Anantharaman K."/>
            <person name="Thomas B.C."/>
            <person name="Malmstrom R."/>
            <person name="Stieglmeier M."/>
            <person name="Klingl A."/>
            <person name="Woyke T."/>
            <person name="Ryan C.M."/>
            <person name="Banfield J.F."/>
        </authorList>
    </citation>
    <scope>NUCLEOTIDE SEQUENCE [LARGE SCALE GENOMIC DNA]</scope>
</reference>
<feature type="binding site" evidence="8">
    <location>
        <position position="140"/>
    </location>
    <ligand>
        <name>L-histidine</name>
        <dbReference type="ChEBI" id="CHEBI:57595"/>
    </ligand>
</feature>
<gene>
    <name evidence="7 10" type="primary">hisS</name>
    <name evidence="10" type="ORF">COU01_00375</name>
</gene>
<dbReference type="SUPFAM" id="SSF55681">
    <property type="entry name" value="Class II aaRS and biotin synthetases"/>
    <property type="match status" value="1"/>
</dbReference>
<dbReference type="InterPro" id="IPR045864">
    <property type="entry name" value="aa-tRNA-synth_II/BPL/LPL"/>
</dbReference>
<dbReference type="InterPro" id="IPR006195">
    <property type="entry name" value="aa-tRNA-synth_II"/>
</dbReference>
<keyword evidence="5 7" id="KW-0030">Aminoacyl-tRNA synthetase</keyword>